<organism evidence="1 2">
    <name type="scientific">Sinobacterium caligoides</name>
    <dbReference type="NCBI Taxonomy" id="933926"/>
    <lineage>
        <taxon>Bacteria</taxon>
        <taxon>Pseudomonadati</taxon>
        <taxon>Pseudomonadota</taxon>
        <taxon>Gammaproteobacteria</taxon>
        <taxon>Cellvibrionales</taxon>
        <taxon>Spongiibacteraceae</taxon>
        <taxon>Sinobacterium</taxon>
    </lineage>
</organism>
<reference evidence="1 2" key="1">
    <citation type="submission" date="2018-11" db="EMBL/GenBank/DDBJ databases">
        <title>Genomic Encyclopedia of Type Strains, Phase IV (KMG-IV): sequencing the most valuable type-strain genomes for metagenomic binning, comparative biology and taxonomic classification.</title>
        <authorList>
            <person name="Goeker M."/>
        </authorList>
    </citation>
    <scope>NUCLEOTIDE SEQUENCE [LARGE SCALE GENOMIC DNA]</scope>
    <source>
        <strain evidence="1 2">DSM 100316</strain>
    </source>
</reference>
<keyword evidence="2" id="KW-1185">Reference proteome</keyword>
<accession>A0A3N2E1U8</accession>
<dbReference type="EMBL" id="RKHR01000003">
    <property type="protein sequence ID" value="ROS05649.1"/>
    <property type="molecule type" value="Genomic_DNA"/>
</dbReference>
<comment type="caution">
    <text evidence="1">The sequence shown here is derived from an EMBL/GenBank/DDBJ whole genome shotgun (WGS) entry which is preliminary data.</text>
</comment>
<dbReference type="Proteomes" id="UP000275394">
    <property type="component" value="Unassembled WGS sequence"/>
</dbReference>
<protein>
    <submittedName>
        <fullName evidence="1">Uncharacterized protein</fullName>
    </submittedName>
</protein>
<dbReference type="RefSeq" id="WP_123711544.1">
    <property type="nucleotide sequence ID" value="NZ_RKHR01000003.1"/>
</dbReference>
<evidence type="ECO:0000313" key="1">
    <source>
        <dbReference type="EMBL" id="ROS05649.1"/>
    </source>
</evidence>
<sequence length="128" mass="13370">MTTTSPPIPLTSSACTSLTYADDSTYSFADQTGVGLSVLSQDADGNAVLTYEWGSSSNDSNDGATYDGSVTFNDFDNNQNPCGFLGNPSIDGDKLTIVASIDLNTPNFMSTLDILSITLEGYEGGGRV</sequence>
<gene>
    <name evidence="1" type="ORF">EDC56_1195</name>
</gene>
<dbReference type="AlphaFoldDB" id="A0A3N2E1U8"/>
<name>A0A3N2E1U8_9GAMM</name>
<evidence type="ECO:0000313" key="2">
    <source>
        <dbReference type="Proteomes" id="UP000275394"/>
    </source>
</evidence>
<proteinExistence type="predicted"/>